<organism evidence="15 16">
    <name type="scientific">Caenorhabditis tropicalis</name>
    <dbReference type="NCBI Taxonomy" id="1561998"/>
    <lineage>
        <taxon>Eukaryota</taxon>
        <taxon>Metazoa</taxon>
        <taxon>Ecdysozoa</taxon>
        <taxon>Nematoda</taxon>
        <taxon>Chromadorea</taxon>
        <taxon>Rhabditida</taxon>
        <taxon>Rhabditina</taxon>
        <taxon>Rhabditomorpha</taxon>
        <taxon>Rhabditoidea</taxon>
        <taxon>Rhabditidae</taxon>
        <taxon>Peloderinae</taxon>
        <taxon>Caenorhabditis</taxon>
    </lineage>
</organism>
<feature type="region of interest" description="C4" evidence="12">
    <location>
        <begin position="183"/>
        <end position="213"/>
    </location>
</feature>
<evidence type="ECO:0000256" key="13">
    <source>
        <dbReference type="SAM" id="MobiDB-lite"/>
    </source>
</evidence>
<dbReference type="SMART" id="SM00382">
    <property type="entry name" value="AAA"/>
    <property type="match status" value="1"/>
</dbReference>
<keyword evidence="7 12" id="KW-0863">Zinc-finger</keyword>
<dbReference type="PANTHER" id="PTHR10887">
    <property type="entry name" value="DNA2/NAM7 HELICASE FAMILY"/>
    <property type="match status" value="1"/>
</dbReference>
<evidence type="ECO:0000259" key="14">
    <source>
        <dbReference type="PROSITE" id="PS51997"/>
    </source>
</evidence>
<dbReference type="EC" id="3.6.4.12" evidence="3"/>
<keyword evidence="4" id="KW-0963">Cytoplasm</keyword>
<comment type="similarity">
    <text evidence="2">Belongs to the DNA2/NAM7 helicase family.</text>
</comment>
<dbReference type="Gene3D" id="2.40.30.230">
    <property type="match status" value="1"/>
</dbReference>
<dbReference type="InterPro" id="IPR041677">
    <property type="entry name" value="DNA2/NAM7_AAA_11"/>
</dbReference>
<dbReference type="GO" id="GO:0005737">
    <property type="term" value="C:cytoplasm"/>
    <property type="evidence" value="ECO:0007669"/>
    <property type="project" value="UniProtKB-SubCell"/>
</dbReference>
<evidence type="ECO:0000256" key="4">
    <source>
        <dbReference type="ARBA" id="ARBA00022490"/>
    </source>
</evidence>
<dbReference type="InterPro" id="IPR027417">
    <property type="entry name" value="P-loop_NTPase"/>
</dbReference>
<dbReference type="CDD" id="cd18808">
    <property type="entry name" value="SF1_C_Upf1"/>
    <property type="match status" value="1"/>
</dbReference>
<reference evidence="16" key="1">
    <citation type="submission" date="2016-11" db="UniProtKB">
        <authorList>
            <consortium name="WormBaseParasite"/>
        </authorList>
    </citation>
    <scope>IDENTIFICATION</scope>
</reference>
<dbReference type="InterPro" id="IPR018999">
    <property type="entry name" value="UPF1_CH/ZBD"/>
</dbReference>
<feature type="region of interest" description="Disordered" evidence="13">
    <location>
        <begin position="993"/>
        <end position="1070"/>
    </location>
</feature>
<evidence type="ECO:0000256" key="6">
    <source>
        <dbReference type="ARBA" id="ARBA00022741"/>
    </source>
</evidence>
<feature type="region of interest" description="C3H" evidence="12">
    <location>
        <begin position="123"/>
        <end position="155"/>
    </location>
</feature>
<keyword evidence="6" id="KW-0547">Nucleotide-binding</keyword>
<dbReference type="AlphaFoldDB" id="A0A1I7U8Z4"/>
<evidence type="ECO:0000256" key="11">
    <source>
        <dbReference type="ARBA" id="ARBA00022840"/>
    </source>
</evidence>
<keyword evidence="10 12" id="KW-0862">Zinc</keyword>
<keyword evidence="8" id="KW-0378">Hydrolase</keyword>
<feature type="domain" description="Upf1" evidence="14">
    <location>
        <begin position="115"/>
        <end position="272"/>
    </location>
</feature>
<dbReference type="GO" id="GO:0016787">
    <property type="term" value="F:hydrolase activity"/>
    <property type="evidence" value="ECO:0007669"/>
    <property type="project" value="UniProtKB-KW"/>
</dbReference>
<dbReference type="Pfam" id="PF13086">
    <property type="entry name" value="AAA_11"/>
    <property type="match status" value="2"/>
</dbReference>
<proteinExistence type="inferred from homology"/>
<dbReference type="GO" id="GO:0003678">
    <property type="term" value="F:DNA helicase activity"/>
    <property type="evidence" value="ECO:0007669"/>
    <property type="project" value="UniProtKB-EC"/>
</dbReference>
<dbReference type="GO" id="GO:0003723">
    <property type="term" value="F:RNA binding"/>
    <property type="evidence" value="ECO:0007669"/>
    <property type="project" value="InterPro"/>
</dbReference>
<dbReference type="FunFam" id="3.40.50.300:FF:000097">
    <property type="entry name" value="Regulator of nonsense transcripts 1"/>
    <property type="match status" value="1"/>
</dbReference>
<evidence type="ECO:0000256" key="2">
    <source>
        <dbReference type="ARBA" id="ARBA00007913"/>
    </source>
</evidence>
<dbReference type="Gene3D" id="3.40.50.300">
    <property type="entry name" value="P-loop containing nucleotide triphosphate hydrolases"/>
    <property type="match status" value="2"/>
</dbReference>
<dbReference type="Proteomes" id="UP000095282">
    <property type="component" value="Unplaced"/>
</dbReference>
<dbReference type="Pfam" id="PF18141">
    <property type="entry name" value="UPF1_1B_dom"/>
    <property type="match status" value="1"/>
</dbReference>
<dbReference type="GO" id="GO:0003724">
    <property type="term" value="F:RNA helicase activity"/>
    <property type="evidence" value="ECO:0007669"/>
    <property type="project" value="InterPro"/>
</dbReference>
<feature type="compositionally biased region" description="Basic and acidic residues" evidence="13">
    <location>
        <begin position="995"/>
        <end position="1007"/>
    </location>
</feature>
<feature type="region of interest" description="CC/SHH/C" evidence="12">
    <location>
        <begin position="137"/>
        <end position="165"/>
    </location>
</feature>
<evidence type="ECO:0000256" key="12">
    <source>
        <dbReference type="PROSITE-ProRule" id="PRU01341"/>
    </source>
</evidence>
<dbReference type="WBParaSite" id="Csp11.Scaffold629.g16066.t1">
    <property type="protein sequence ID" value="Csp11.Scaffold629.g16066.t1"/>
    <property type="gene ID" value="Csp11.Scaffold629.g16066"/>
</dbReference>
<protein>
    <recommendedName>
        <fullName evidence="3">DNA helicase</fullName>
        <ecNumber evidence="3">3.6.4.12</ecNumber>
    </recommendedName>
</protein>
<keyword evidence="15" id="KW-1185">Reference proteome</keyword>
<evidence type="ECO:0000313" key="16">
    <source>
        <dbReference type="WBParaSite" id="Csp11.Scaffold629.g16066.t1"/>
    </source>
</evidence>
<evidence type="ECO:0000256" key="10">
    <source>
        <dbReference type="ARBA" id="ARBA00022833"/>
    </source>
</evidence>
<feature type="compositionally biased region" description="Low complexity" evidence="13">
    <location>
        <begin position="1018"/>
        <end position="1032"/>
    </location>
</feature>
<dbReference type="Pfam" id="PF13087">
    <property type="entry name" value="AAA_12"/>
    <property type="match status" value="1"/>
</dbReference>
<evidence type="ECO:0000313" key="15">
    <source>
        <dbReference type="Proteomes" id="UP000095282"/>
    </source>
</evidence>
<dbReference type="InterPro" id="IPR045055">
    <property type="entry name" value="DNA2/NAM7-like"/>
</dbReference>
<dbReference type="InterPro" id="IPR047187">
    <property type="entry name" value="SF1_C_Upf1"/>
</dbReference>
<dbReference type="InterPro" id="IPR041679">
    <property type="entry name" value="DNA2/NAM7-like_C"/>
</dbReference>
<dbReference type="InterPro" id="IPR003593">
    <property type="entry name" value="AAA+_ATPase"/>
</dbReference>
<keyword evidence="9" id="KW-0347">Helicase</keyword>
<keyword evidence="5 12" id="KW-0479">Metal-binding</keyword>
<dbReference type="eggNOG" id="KOG1802">
    <property type="taxonomic scope" value="Eukaryota"/>
</dbReference>
<evidence type="ECO:0000256" key="8">
    <source>
        <dbReference type="ARBA" id="ARBA00022801"/>
    </source>
</evidence>
<evidence type="ECO:0000256" key="3">
    <source>
        <dbReference type="ARBA" id="ARBA00012551"/>
    </source>
</evidence>
<evidence type="ECO:0000256" key="9">
    <source>
        <dbReference type="ARBA" id="ARBA00022806"/>
    </source>
</evidence>
<comment type="subcellular location">
    <subcellularLocation>
        <location evidence="1">Cytoplasm</location>
    </subcellularLocation>
</comment>
<dbReference type="Gene3D" id="6.10.140.1240">
    <property type="match status" value="1"/>
</dbReference>
<dbReference type="GO" id="GO:0008270">
    <property type="term" value="F:zinc ion binding"/>
    <property type="evidence" value="ECO:0007669"/>
    <property type="project" value="UniProtKB-UniRule"/>
</dbReference>
<dbReference type="Pfam" id="PF09416">
    <property type="entry name" value="UPF1_Zn_bind"/>
    <property type="match status" value="1"/>
</dbReference>
<dbReference type="PROSITE" id="PS51997">
    <property type="entry name" value="UPF1_CH_RICH"/>
    <property type="match status" value="1"/>
</dbReference>
<dbReference type="CDD" id="cd21407">
    <property type="entry name" value="1B_UPF1-like"/>
    <property type="match status" value="1"/>
</dbReference>
<dbReference type="CDD" id="cd21400">
    <property type="entry name" value="ZBD_UPF1-like"/>
    <property type="match status" value="1"/>
</dbReference>
<dbReference type="CDD" id="cd18039">
    <property type="entry name" value="DEXXQc_UPF1"/>
    <property type="match status" value="1"/>
</dbReference>
<evidence type="ECO:0000256" key="1">
    <source>
        <dbReference type="ARBA" id="ARBA00004496"/>
    </source>
</evidence>
<name>A0A1I7U8Z4_9PELO</name>
<dbReference type="InterPro" id="IPR040812">
    <property type="entry name" value="UPF1_1B_dom"/>
</dbReference>
<dbReference type="GO" id="GO:0000184">
    <property type="term" value="P:nuclear-transcribed mRNA catabolic process, nonsense-mediated decay"/>
    <property type="evidence" value="ECO:0007669"/>
    <property type="project" value="InterPro"/>
</dbReference>
<keyword evidence="11" id="KW-0067">ATP-binding</keyword>
<accession>A0A1I7U8Z4</accession>
<dbReference type="SUPFAM" id="SSF52540">
    <property type="entry name" value="P-loop containing nucleoside triphosphate hydrolases"/>
    <property type="match status" value="1"/>
</dbReference>
<evidence type="ECO:0000256" key="7">
    <source>
        <dbReference type="ARBA" id="ARBA00022771"/>
    </source>
</evidence>
<feature type="compositionally biased region" description="Polar residues" evidence="13">
    <location>
        <begin position="1033"/>
        <end position="1051"/>
    </location>
</feature>
<sequence>MTDRRKFFESFRESHQVYGELTTTAAKNHPKKAMDDFDDDDYGKSGGETLTFVDTDECGMTAATQDSQFDFDNQFSVPTQSSQADLLPGTDAASELTFHDVEDESEDEKSLCDEQQKLPEHACRYCGISDPLCVAKCTVCNKWFCNSNDGTPGSHIVHHMVRSQHKEAYTHEDSPCGNTQLECYRCASKNVFNLGFIPGKKDQVVAIICRTPCANLAFQDDDNWSPGDWKSVIAEKQLLSWIVNIPNEEQVARARKITAQQAIRLEELWRDHPDASVDDLNKPGLDREPDHVQLKYMDAHQYNKIFRPLVAIEAEYDRRMKESSSQAVGAVRWEQGLRQTVQAFFHLPTFADGVMKLAKGDELRLKHNQTVDGSEWNKVGSVFKIPDNHSEEIGIEIRGQVDRSVMEARIMFTVDVVWNATTFDRQYKALNALLNDSKAVSPYLYHKLLGKPVEEMMLKFDIPRRLSAPGLPDLNSSQMQAVKQVLTRPLSLIQGPPGTGKTVVSATIVYHLVKKTEGNVLVCSPSNIAVDHLAEKIHKTGLKVVRLTARSREHTDTTVPYLTLQNQLKTMGGPELRKLIQLKDEIGELEARDDARYLQLKRVKEHDLLANADVICCTCSSAADSRLSKIRTRTVLIDESTQATEPEILVSIVRGVRQLVLVGDHCQLGPVVICKKAAIAGLSQSLFERLVLLGIRPFRLQVQYRMHPVLSEFPSNAFYDGSLQNGVTENDRHMKGIDWHWPTPNKPAFFWHCSGAEELSSSGTSFLNRTEAANVEKLVSKLIKGGVQPQQIGVITPYEGQRSFIVNYMHTQGTLNSKLYESVEIASVDAFQGREKDFIIVTCVRSNDVLGIGFLSDPRRLNVAITRAKYGIVVVGNAKVLSRHELWYELINHYKKKDMLYEGPINALKPFTMTLPKPTLKAKNNIAGNTNRFGIKRMQYTYNEYKASDPSVPRLPPTYANSQNLLSMSKLARNFNQHVPVPAHMMDPLIYGARSQKDRRREQRRQQTEAMELSQDMSQSQFGPGPSQSQSQYTDGASLSGWSQSQSTVNGKNRRPQYHGNTQQLSQDMDEVEQKMVDLLLLSQDC</sequence>
<dbReference type="PANTHER" id="PTHR10887:SF364">
    <property type="entry name" value="REGULATOR OF NONSENSE TRANSCRIPTS 1"/>
    <property type="match status" value="1"/>
</dbReference>
<dbReference type="STRING" id="1561998.A0A1I7U8Z4"/>
<dbReference type="GO" id="GO:0005524">
    <property type="term" value="F:ATP binding"/>
    <property type="evidence" value="ECO:0007669"/>
    <property type="project" value="UniProtKB-KW"/>
</dbReference>
<evidence type="ECO:0000256" key="5">
    <source>
        <dbReference type="ARBA" id="ARBA00022723"/>
    </source>
</evidence>